<name>A0A6B0RLA8_9CETA</name>
<dbReference type="EMBL" id="VBQZ03000064">
    <property type="protein sequence ID" value="MXQ90595.1"/>
    <property type="molecule type" value="Genomic_DNA"/>
</dbReference>
<accession>A0A6B0RLA8</accession>
<organism evidence="2 3">
    <name type="scientific">Bos mutus</name>
    <name type="common">wild yak</name>
    <dbReference type="NCBI Taxonomy" id="72004"/>
    <lineage>
        <taxon>Eukaryota</taxon>
        <taxon>Metazoa</taxon>
        <taxon>Chordata</taxon>
        <taxon>Craniata</taxon>
        <taxon>Vertebrata</taxon>
        <taxon>Euteleostomi</taxon>
        <taxon>Mammalia</taxon>
        <taxon>Eutheria</taxon>
        <taxon>Laurasiatheria</taxon>
        <taxon>Artiodactyla</taxon>
        <taxon>Ruminantia</taxon>
        <taxon>Pecora</taxon>
        <taxon>Bovidae</taxon>
        <taxon>Bovinae</taxon>
        <taxon>Bos</taxon>
    </lineage>
</organism>
<keyword evidence="3" id="KW-1185">Reference proteome</keyword>
<proteinExistence type="predicted"/>
<feature type="region of interest" description="Disordered" evidence="1">
    <location>
        <begin position="1"/>
        <end position="41"/>
    </location>
</feature>
<reference evidence="2" key="1">
    <citation type="submission" date="2019-10" db="EMBL/GenBank/DDBJ databases">
        <title>The sequence and de novo assembly of the wild yak genome.</title>
        <authorList>
            <person name="Liu Y."/>
        </authorList>
    </citation>
    <scope>NUCLEOTIDE SEQUENCE [LARGE SCALE GENOMIC DNA]</scope>
    <source>
        <strain evidence="2">WY2019</strain>
    </source>
</reference>
<evidence type="ECO:0000256" key="1">
    <source>
        <dbReference type="SAM" id="MobiDB-lite"/>
    </source>
</evidence>
<sequence>MPFSRSRLSLGAGGRATPGVFRSLSGGPLGRRGEDTEPLESPPCYEDALYFPVLIVHGDSGCQGDGQGAL</sequence>
<evidence type="ECO:0000313" key="2">
    <source>
        <dbReference type="EMBL" id="MXQ90595.1"/>
    </source>
</evidence>
<protein>
    <submittedName>
        <fullName evidence="2">Uncharacterized protein</fullName>
    </submittedName>
</protein>
<dbReference type="Proteomes" id="UP000322234">
    <property type="component" value="Unassembled WGS sequence"/>
</dbReference>
<dbReference type="AlphaFoldDB" id="A0A6B0RLA8"/>
<gene>
    <name evidence="2" type="ORF">E5288_WYG016133</name>
</gene>
<evidence type="ECO:0000313" key="3">
    <source>
        <dbReference type="Proteomes" id="UP000322234"/>
    </source>
</evidence>
<comment type="caution">
    <text evidence="2">The sequence shown here is derived from an EMBL/GenBank/DDBJ whole genome shotgun (WGS) entry which is preliminary data.</text>
</comment>